<dbReference type="PANTHER" id="PTHR33164:SF89">
    <property type="entry name" value="MARR FAMILY REGULATORY PROTEIN"/>
    <property type="match status" value="1"/>
</dbReference>
<dbReference type="AlphaFoldDB" id="A0A3N1Y024"/>
<dbReference type="GO" id="GO:0003677">
    <property type="term" value="F:DNA binding"/>
    <property type="evidence" value="ECO:0007669"/>
    <property type="project" value="UniProtKB-KW"/>
</dbReference>
<dbReference type="GO" id="GO:0006950">
    <property type="term" value="P:response to stress"/>
    <property type="evidence" value="ECO:0007669"/>
    <property type="project" value="TreeGrafter"/>
</dbReference>
<dbReference type="SUPFAM" id="SSF46785">
    <property type="entry name" value="Winged helix' DNA-binding domain"/>
    <property type="match status" value="1"/>
</dbReference>
<dbReference type="Pfam" id="PF01047">
    <property type="entry name" value="MarR"/>
    <property type="match status" value="1"/>
</dbReference>
<dbReference type="InterPro" id="IPR036390">
    <property type="entry name" value="WH_DNA-bd_sf"/>
</dbReference>
<reference evidence="5 6" key="1">
    <citation type="submission" date="2018-11" db="EMBL/GenBank/DDBJ databases">
        <title>Genomic Encyclopedia of Type Strains, Phase IV (KMG-IV): sequencing the most valuable type-strain genomes for metagenomic binning, comparative biology and taxonomic classification.</title>
        <authorList>
            <person name="Goeker M."/>
        </authorList>
    </citation>
    <scope>NUCLEOTIDE SEQUENCE [LARGE SCALE GENOMIC DNA]</scope>
    <source>
        <strain evidence="5 6">DSM 100275</strain>
    </source>
</reference>
<sequence>MEMDFDLLPELLGYHLRRAQVAVFNDFMRSMAEFQITPGQFGILVLIGANEGLSQSALARAVGVERSTMVSVMDNLERRGLVARRPSPADRRSYALELTARGRALLAELKPRVREHEARIARRLGGRDPAELIELLRRIAG</sequence>
<evidence type="ECO:0000256" key="1">
    <source>
        <dbReference type="ARBA" id="ARBA00023015"/>
    </source>
</evidence>
<dbReference type="PRINTS" id="PR00598">
    <property type="entry name" value="HTHMARR"/>
</dbReference>
<comment type="caution">
    <text evidence="5">The sequence shown here is derived from an EMBL/GenBank/DDBJ whole genome shotgun (WGS) entry which is preliminary data.</text>
</comment>
<keyword evidence="2 5" id="KW-0238">DNA-binding</keyword>
<evidence type="ECO:0000259" key="4">
    <source>
        <dbReference type="PROSITE" id="PS50995"/>
    </source>
</evidence>
<dbReference type="InterPro" id="IPR000835">
    <property type="entry name" value="HTH_MarR-typ"/>
</dbReference>
<dbReference type="GO" id="GO:0003700">
    <property type="term" value="F:DNA-binding transcription factor activity"/>
    <property type="evidence" value="ECO:0007669"/>
    <property type="project" value="InterPro"/>
</dbReference>
<dbReference type="SMART" id="SM00347">
    <property type="entry name" value="HTH_MARR"/>
    <property type="match status" value="1"/>
</dbReference>
<dbReference type="PANTHER" id="PTHR33164">
    <property type="entry name" value="TRANSCRIPTIONAL REGULATOR, MARR FAMILY"/>
    <property type="match status" value="1"/>
</dbReference>
<keyword evidence="1" id="KW-0805">Transcription regulation</keyword>
<evidence type="ECO:0000313" key="5">
    <source>
        <dbReference type="EMBL" id="ROR32193.1"/>
    </source>
</evidence>
<accession>A0A3N1Y024</accession>
<dbReference type="EMBL" id="RJVI01000002">
    <property type="protein sequence ID" value="ROR32193.1"/>
    <property type="molecule type" value="Genomic_DNA"/>
</dbReference>
<dbReference type="PROSITE" id="PS50995">
    <property type="entry name" value="HTH_MARR_2"/>
    <property type="match status" value="1"/>
</dbReference>
<dbReference type="InterPro" id="IPR036388">
    <property type="entry name" value="WH-like_DNA-bd_sf"/>
</dbReference>
<gene>
    <name evidence="5" type="ORF">EDC57_1388</name>
</gene>
<evidence type="ECO:0000256" key="3">
    <source>
        <dbReference type="ARBA" id="ARBA00023163"/>
    </source>
</evidence>
<organism evidence="5 6">
    <name type="scientific">Inmirania thermothiophila</name>
    <dbReference type="NCBI Taxonomy" id="1750597"/>
    <lineage>
        <taxon>Bacteria</taxon>
        <taxon>Pseudomonadati</taxon>
        <taxon>Pseudomonadota</taxon>
        <taxon>Gammaproteobacteria</taxon>
        <taxon>Chromatiales</taxon>
        <taxon>Ectothiorhodospiraceae</taxon>
        <taxon>Inmirania</taxon>
    </lineage>
</organism>
<name>A0A3N1Y024_9GAMM</name>
<proteinExistence type="predicted"/>
<feature type="domain" description="HTH marR-type" evidence="4">
    <location>
        <begin position="9"/>
        <end position="141"/>
    </location>
</feature>
<keyword evidence="3" id="KW-0804">Transcription</keyword>
<evidence type="ECO:0000313" key="6">
    <source>
        <dbReference type="Proteomes" id="UP000276634"/>
    </source>
</evidence>
<dbReference type="InterPro" id="IPR039422">
    <property type="entry name" value="MarR/SlyA-like"/>
</dbReference>
<dbReference type="InterPro" id="IPR023187">
    <property type="entry name" value="Tscrpt_reg_MarR-type_CS"/>
</dbReference>
<evidence type="ECO:0000256" key="2">
    <source>
        <dbReference type="ARBA" id="ARBA00023125"/>
    </source>
</evidence>
<dbReference type="PROSITE" id="PS01117">
    <property type="entry name" value="HTH_MARR_1"/>
    <property type="match status" value="1"/>
</dbReference>
<keyword evidence="6" id="KW-1185">Reference proteome</keyword>
<dbReference type="Gene3D" id="1.10.10.10">
    <property type="entry name" value="Winged helix-like DNA-binding domain superfamily/Winged helix DNA-binding domain"/>
    <property type="match status" value="1"/>
</dbReference>
<dbReference type="Proteomes" id="UP000276634">
    <property type="component" value="Unassembled WGS sequence"/>
</dbReference>
<protein>
    <submittedName>
        <fullName evidence="5">DNA-binding MarR family transcriptional regulator</fullName>
    </submittedName>
</protein>